<name>E6TMT8_MYCSR</name>
<feature type="region of interest" description="Disordered" evidence="1">
    <location>
        <begin position="403"/>
        <end position="437"/>
    </location>
</feature>
<dbReference type="AlphaFoldDB" id="E6TMT8"/>
<proteinExistence type="predicted"/>
<organism evidence="2 3">
    <name type="scientific">Mycolicibacterium gilvum (strain DSM 45189 / LMG 24558 / Spyr1)</name>
    <name type="common">Mycobacterium gilvum</name>
    <dbReference type="NCBI Taxonomy" id="278137"/>
    <lineage>
        <taxon>Bacteria</taxon>
        <taxon>Bacillati</taxon>
        <taxon>Actinomycetota</taxon>
        <taxon>Actinomycetes</taxon>
        <taxon>Mycobacteriales</taxon>
        <taxon>Mycobacteriaceae</taxon>
        <taxon>Mycolicibacterium</taxon>
    </lineage>
</organism>
<accession>E6TMT8</accession>
<dbReference type="KEGG" id="msp:Mspyr1_04730"/>
<dbReference type="EMBL" id="CP002385">
    <property type="protein sequence ID" value="ADT97184.1"/>
    <property type="molecule type" value="Genomic_DNA"/>
</dbReference>
<sequence length="589" mass="63677">MNDGNFWSATDQLKLIHQWARASYVAPWALLYAVLLRAIATTGPHVMLPGPPAPASLNMGVVLVGRSGAGKGVTDKLSRVVWPADIHEEGLGSGQGIAELFKEQKNPEDRITRALITVSEIDHLAALNAGQGNNTRAALKAALTGDRLGSKGASLATTRAVPADSYRMCLSISAQFGHTGVLMDDVSGGTPQRLAWAPVTDPQMPDEPGPIPDRVLNTAVPPWAQTGPQTLMQYEPPEIREYINAGLLANGRGIGEAIDGHRTLTRLKIAAALAILNHRLVISAIDWELSEAIMAKSDDTRNAVLEYDRQAARARVRDRAIGRAVLDEMIDDRHEKTVRSRILRLLTTGPKSRSDLRRAMGKQHYREAFDAVLPHLEKVSQVVTIPGDKAPHYALNPEFTGEPEFTPENSSSDAVNHEFTGEPPSNVTPLDTRRSHVEPRPKLSCQKWFDARIAELVAEGHTTASSFAVYAEGQAAGYTRQQLRTAASSHPDVSVIDRAGGKATWNIVGTASAPYRSALEWANHYFDNLPAGSVVDKDAFRLAGIAAGHSAQASRHAATESGRIESVRGDGLETIWVLKPSTNTEEKPA</sequence>
<evidence type="ECO:0000313" key="3">
    <source>
        <dbReference type="Proteomes" id="UP000008916"/>
    </source>
</evidence>
<dbReference type="Proteomes" id="UP000008916">
    <property type="component" value="Chromosome"/>
</dbReference>
<reference evidence="2 3" key="1">
    <citation type="journal article" date="2011" name="Stand. Genomic Sci.">
        <title>Complete genome sequence of Mycobacterium sp. strain (Spyr1) and reclassification to Mycobacterium gilvum Spyr1.</title>
        <authorList>
            <person name="Kallimanis A."/>
            <person name="Karabika E."/>
            <person name="Mavromatis K."/>
            <person name="Lapidus A."/>
            <person name="Labutti K.M."/>
            <person name="Liolios K."/>
            <person name="Ivanova N."/>
            <person name="Goodwin L."/>
            <person name="Woyke T."/>
            <person name="Velentzas A.D."/>
            <person name="Perisynakis A."/>
            <person name="Ouzounis C.C."/>
            <person name="Kyrpides N.C."/>
            <person name="Koukkou A.I."/>
            <person name="Drainas C."/>
        </authorList>
    </citation>
    <scope>NUCLEOTIDE SEQUENCE [LARGE SCALE GENOMIC DNA]</scope>
    <source>
        <strain evidence="3">DSM 45189 / LMG 24558 / Spyr1</strain>
    </source>
</reference>
<keyword evidence="3" id="KW-1185">Reference proteome</keyword>
<protein>
    <recommendedName>
        <fullName evidence="4">DUF3987 domain-containing protein</fullName>
    </recommendedName>
</protein>
<evidence type="ECO:0000313" key="2">
    <source>
        <dbReference type="EMBL" id="ADT97184.1"/>
    </source>
</evidence>
<evidence type="ECO:0000256" key="1">
    <source>
        <dbReference type="SAM" id="MobiDB-lite"/>
    </source>
</evidence>
<gene>
    <name evidence="2" type="ordered locus">Mspyr1_04730</name>
</gene>
<evidence type="ECO:0008006" key="4">
    <source>
        <dbReference type="Google" id="ProtNLM"/>
    </source>
</evidence>
<dbReference type="HOGENOM" id="CLU_462957_0_0_11"/>